<dbReference type="InterPro" id="IPR005064">
    <property type="entry name" value="BUG"/>
</dbReference>
<dbReference type="Proteomes" id="UP000216020">
    <property type="component" value="Unassembled WGS sequence"/>
</dbReference>
<evidence type="ECO:0000313" key="2">
    <source>
        <dbReference type="EMBL" id="OZI31180.1"/>
    </source>
</evidence>
<organism evidence="2 3">
    <name type="scientific">Bordetella genomosp. 10</name>
    <dbReference type="NCBI Taxonomy" id="1416804"/>
    <lineage>
        <taxon>Bacteria</taxon>
        <taxon>Pseudomonadati</taxon>
        <taxon>Pseudomonadota</taxon>
        <taxon>Betaproteobacteria</taxon>
        <taxon>Burkholderiales</taxon>
        <taxon>Alcaligenaceae</taxon>
        <taxon>Bordetella</taxon>
    </lineage>
</organism>
<comment type="caution">
    <text evidence="2">The sequence shown here is derived from an EMBL/GenBank/DDBJ whole genome shotgun (WGS) entry which is preliminary data.</text>
</comment>
<keyword evidence="3" id="KW-1185">Reference proteome</keyword>
<comment type="similarity">
    <text evidence="1">Belongs to the UPF0065 (bug) family.</text>
</comment>
<dbReference type="AlphaFoldDB" id="A0A261S309"/>
<accession>A0A261S309</accession>
<gene>
    <name evidence="2" type="ORF">CAL29_24935</name>
</gene>
<dbReference type="RefSeq" id="WP_094855593.1">
    <property type="nucleotide sequence ID" value="NZ_NEVM01000005.1"/>
</dbReference>
<sequence length="365" mass="38127">MSFRSRLRVFLSPGRLKGSHALGGSSALGQQAAPTARRTRLSPFSACLGLALAAATSLTASAPARADAYPDKPIRLIVPFGAGGITDVAGRLVAQYLGDELKQQIVIENRPGAGGSIAAQVLAQSKPDGYTLLLGTVGTQVVNKMLYRKLSYDPAALTPVSLVSNSPFVLAIQGIDGVHDLKSLAAYAKAHPNQLNFGSAGNGSSPHLGLELFKLITGTQITHIPFKSGVEAVNAAVGGQVQMVIDALPVIQPQDKAGRLTMLALAAPKRNAIAPDLRTSAEEGMPDFQVGSWNALVAPPGMPQAQVEILNQALARAMAQPKLVARLAEMGIDPLPTGVAAYQAHVKAETDKWYKVIQAAGTRLD</sequence>
<dbReference type="Gene3D" id="3.40.190.150">
    <property type="entry name" value="Bordetella uptake gene, domain 1"/>
    <property type="match status" value="1"/>
</dbReference>
<evidence type="ECO:0000313" key="3">
    <source>
        <dbReference type="Proteomes" id="UP000216020"/>
    </source>
</evidence>
<dbReference type="PIRSF" id="PIRSF017082">
    <property type="entry name" value="YflP"/>
    <property type="match status" value="1"/>
</dbReference>
<dbReference type="InterPro" id="IPR042100">
    <property type="entry name" value="Bug_dom1"/>
</dbReference>
<protein>
    <recommendedName>
        <fullName evidence="4">ABC transporter substrate-binding protein</fullName>
    </recommendedName>
</protein>
<proteinExistence type="inferred from homology"/>
<dbReference type="Gene3D" id="3.40.190.10">
    <property type="entry name" value="Periplasmic binding protein-like II"/>
    <property type="match status" value="1"/>
</dbReference>
<reference evidence="3" key="1">
    <citation type="submission" date="2017-05" db="EMBL/GenBank/DDBJ databases">
        <title>Complete and WGS of Bordetella genogroups.</title>
        <authorList>
            <person name="Spilker T."/>
            <person name="Lipuma J."/>
        </authorList>
    </citation>
    <scope>NUCLEOTIDE SEQUENCE [LARGE SCALE GENOMIC DNA]</scope>
    <source>
        <strain evidence="3">AU16122</strain>
    </source>
</reference>
<dbReference type="OrthoDB" id="8954399at2"/>
<dbReference type="SUPFAM" id="SSF53850">
    <property type="entry name" value="Periplasmic binding protein-like II"/>
    <property type="match status" value="1"/>
</dbReference>
<dbReference type="CDD" id="cd07012">
    <property type="entry name" value="PBP2_Bug_TTT"/>
    <property type="match status" value="1"/>
</dbReference>
<dbReference type="Pfam" id="PF03401">
    <property type="entry name" value="TctC"/>
    <property type="match status" value="1"/>
</dbReference>
<dbReference type="PANTHER" id="PTHR42928:SF5">
    <property type="entry name" value="BLR1237 PROTEIN"/>
    <property type="match status" value="1"/>
</dbReference>
<dbReference type="EMBL" id="NEVM01000005">
    <property type="protein sequence ID" value="OZI31180.1"/>
    <property type="molecule type" value="Genomic_DNA"/>
</dbReference>
<evidence type="ECO:0008006" key="4">
    <source>
        <dbReference type="Google" id="ProtNLM"/>
    </source>
</evidence>
<name>A0A261S309_9BORD</name>
<evidence type="ECO:0000256" key="1">
    <source>
        <dbReference type="ARBA" id="ARBA00006987"/>
    </source>
</evidence>
<dbReference type="PANTHER" id="PTHR42928">
    <property type="entry name" value="TRICARBOXYLATE-BINDING PROTEIN"/>
    <property type="match status" value="1"/>
</dbReference>